<accession>A0AAN7CTA4</accession>
<dbReference type="EMBL" id="MU857651">
    <property type="protein sequence ID" value="KAK4247596.1"/>
    <property type="molecule type" value="Genomic_DNA"/>
</dbReference>
<protein>
    <submittedName>
        <fullName evidence="1">Uncharacterized protein</fullName>
    </submittedName>
</protein>
<reference evidence="1" key="2">
    <citation type="submission" date="2023-05" db="EMBL/GenBank/DDBJ databases">
        <authorList>
            <consortium name="Lawrence Berkeley National Laboratory"/>
            <person name="Steindorff A."/>
            <person name="Hensen N."/>
            <person name="Bonometti L."/>
            <person name="Westerberg I."/>
            <person name="Brannstrom I.O."/>
            <person name="Guillou S."/>
            <person name="Cros-Aarteil S."/>
            <person name="Calhoun S."/>
            <person name="Haridas S."/>
            <person name="Kuo A."/>
            <person name="Mondo S."/>
            <person name="Pangilinan J."/>
            <person name="Riley R."/>
            <person name="Labutti K."/>
            <person name="Andreopoulos B."/>
            <person name="Lipzen A."/>
            <person name="Chen C."/>
            <person name="Yanf M."/>
            <person name="Daum C."/>
            <person name="Ng V."/>
            <person name="Clum A."/>
            <person name="Ohm R."/>
            <person name="Martin F."/>
            <person name="Silar P."/>
            <person name="Natvig D."/>
            <person name="Lalanne C."/>
            <person name="Gautier V."/>
            <person name="Ament-Velasquez S.L."/>
            <person name="Kruys A."/>
            <person name="Hutchinson M.I."/>
            <person name="Powell A.J."/>
            <person name="Barry K."/>
            <person name="Miller A.N."/>
            <person name="Grigoriev I.V."/>
            <person name="Debuchy R."/>
            <person name="Gladieux P."/>
            <person name="Thoren M.H."/>
            <person name="Johannesson H."/>
        </authorList>
    </citation>
    <scope>NUCLEOTIDE SEQUENCE</scope>
    <source>
        <strain evidence="1">CBS 359.72</strain>
    </source>
</reference>
<evidence type="ECO:0000313" key="1">
    <source>
        <dbReference type="EMBL" id="KAK4247596.1"/>
    </source>
</evidence>
<reference evidence="1" key="1">
    <citation type="journal article" date="2023" name="Mol. Phylogenet. Evol.">
        <title>Genome-scale phylogeny and comparative genomics of the fungal order Sordariales.</title>
        <authorList>
            <person name="Hensen N."/>
            <person name="Bonometti L."/>
            <person name="Westerberg I."/>
            <person name="Brannstrom I.O."/>
            <person name="Guillou S."/>
            <person name="Cros-Aarteil S."/>
            <person name="Calhoun S."/>
            <person name="Haridas S."/>
            <person name="Kuo A."/>
            <person name="Mondo S."/>
            <person name="Pangilinan J."/>
            <person name="Riley R."/>
            <person name="LaButti K."/>
            <person name="Andreopoulos B."/>
            <person name="Lipzen A."/>
            <person name="Chen C."/>
            <person name="Yan M."/>
            <person name="Daum C."/>
            <person name="Ng V."/>
            <person name="Clum A."/>
            <person name="Steindorff A."/>
            <person name="Ohm R.A."/>
            <person name="Martin F."/>
            <person name="Silar P."/>
            <person name="Natvig D.O."/>
            <person name="Lalanne C."/>
            <person name="Gautier V."/>
            <person name="Ament-Velasquez S.L."/>
            <person name="Kruys A."/>
            <person name="Hutchinson M.I."/>
            <person name="Powell A.J."/>
            <person name="Barry K."/>
            <person name="Miller A.N."/>
            <person name="Grigoriev I.V."/>
            <person name="Debuchy R."/>
            <person name="Gladieux P."/>
            <person name="Hiltunen Thoren M."/>
            <person name="Johannesson H."/>
        </authorList>
    </citation>
    <scope>NUCLEOTIDE SEQUENCE</scope>
    <source>
        <strain evidence="1">CBS 359.72</strain>
    </source>
</reference>
<gene>
    <name evidence="1" type="ORF">C7999DRAFT_41134</name>
</gene>
<comment type="caution">
    <text evidence="1">The sequence shown here is derived from an EMBL/GenBank/DDBJ whole genome shotgun (WGS) entry which is preliminary data.</text>
</comment>
<sequence>MSLLTPRALRLVSTTTIAAQLVTRLSRARPQTQEISVFQRTVREVSTKAPNMTTSIPPASLGARADVAKEIQSRLLPEYDLVHMCLSPDSAIAELPGLCAGGASAASVVSSSGLGSNVSRPYAERRVPRGIIFGGGIGEEDVARVMDAVHKGAPGIKAVRVTRDAILATGAQRPSPEIITQILRDKLGTMVEKGEL</sequence>
<proteinExistence type="predicted"/>
<keyword evidence="2" id="KW-1185">Reference proteome</keyword>
<dbReference type="Proteomes" id="UP001303647">
    <property type="component" value="Unassembled WGS sequence"/>
</dbReference>
<organism evidence="1 2">
    <name type="scientific">Corynascus novoguineensis</name>
    <dbReference type="NCBI Taxonomy" id="1126955"/>
    <lineage>
        <taxon>Eukaryota</taxon>
        <taxon>Fungi</taxon>
        <taxon>Dikarya</taxon>
        <taxon>Ascomycota</taxon>
        <taxon>Pezizomycotina</taxon>
        <taxon>Sordariomycetes</taxon>
        <taxon>Sordariomycetidae</taxon>
        <taxon>Sordariales</taxon>
        <taxon>Chaetomiaceae</taxon>
        <taxon>Corynascus</taxon>
    </lineage>
</organism>
<evidence type="ECO:0000313" key="2">
    <source>
        <dbReference type="Proteomes" id="UP001303647"/>
    </source>
</evidence>
<name>A0AAN7CTA4_9PEZI</name>
<dbReference type="AlphaFoldDB" id="A0AAN7CTA4"/>